<dbReference type="EMBL" id="CAEY01000444">
    <property type="status" value="NOT_ANNOTATED_CDS"/>
    <property type="molecule type" value="Genomic_DNA"/>
</dbReference>
<dbReference type="Proteomes" id="UP000015104">
    <property type="component" value="Unassembled WGS sequence"/>
</dbReference>
<reference evidence="7" key="1">
    <citation type="submission" date="2011-08" db="EMBL/GenBank/DDBJ databases">
        <authorList>
            <person name="Rombauts S."/>
        </authorList>
    </citation>
    <scope>NUCLEOTIDE SEQUENCE</scope>
    <source>
        <strain evidence="7">London</strain>
    </source>
</reference>
<feature type="transmembrane region" description="Helical" evidence="5">
    <location>
        <begin position="38"/>
        <end position="56"/>
    </location>
</feature>
<sequence length="145" mass="17150">MSTRRRNTEESGDEFSEERIRLTGKNIAKSCLMLQISLYFNIYFSPIYFITLYLSYQRFEDELKEMEVFLTKTLLIIGSIIEIPRLYLGYTGNYTHRVPHILCFWLMTTFIQFPVQLMMRTSPLTVKPFLATVNVVMLIPKIKQT</sequence>
<keyword evidence="3 5" id="KW-1133">Transmembrane helix</keyword>
<dbReference type="InterPro" id="IPR019184">
    <property type="entry name" value="Uncharacterised_TM-17"/>
</dbReference>
<dbReference type="EnsemblMetazoa" id="tetur01g05500.1">
    <property type="protein sequence ID" value="tetur01g05500.1"/>
    <property type="gene ID" value="tetur01g05500"/>
</dbReference>
<evidence type="ECO:0000256" key="1">
    <source>
        <dbReference type="ARBA" id="ARBA00004141"/>
    </source>
</evidence>
<dbReference type="GO" id="GO:0035869">
    <property type="term" value="C:ciliary transition zone"/>
    <property type="evidence" value="ECO:0007669"/>
    <property type="project" value="TreeGrafter"/>
</dbReference>
<name>T1JR37_TETUR</name>
<dbReference type="Pfam" id="PF09799">
    <property type="entry name" value="Transmemb_17"/>
    <property type="match status" value="1"/>
</dbReference>
<dbReference type="HOGENOM" id="CLU_1789322_0_0_1"/>
<evidence type="ECO:0000256" key="4">
    <source>
        <dbReference type="ARBA" id="ARBA00023136"/>
    </source>
</evidence>
<evidence type="ECO:0000256" key="3">
    <source>
        <dbReference type="ARBA" id="ARBA00022989"/>
    </source>
</evidence>
<keyword evidence="4 5" id="KW-0472">Membrane</keyword>
<evidence type="ECO:0000313" key="7">
    <source>
        <dbReference type="Proteomes" id="UP000015104"/>
    </source>
</evidence>
<dbReference type="GO" id="GO:0016020">
    <property type="term" value="C:membrane"/>
    <property type="evidence" value="ECO:0007669"/>
    <property type="project" value="UniProtKB-SubCell"/>
</dbReference>
<dbReference type="PANTHER" id="PTHR13531">
    <property type="entry name" value="GEO07735P1-RELATED-RELATED"/>
    <property type="match status" value="1"/>
</dbReference>
<accession>T1JR37</accession>
<protein>
    <submittedName>
        <fullName evidence="6">Uncharacterized protein</fullName>
    </submittedName>
</protein>
<dbReference type="AlphaFoldDB" id="T1JR37"/>
<organism evidence="6 7">
    <name type="scientific">Tetranychus urticae</name>
    <name type="common">Two-spotted spider mite</name>
    <dbReference type="NCBI Taxonomy" id="32264"/>
    <lineage>
        <taxon>Eukaryota</taxon>
        <taxon>Metazoa</taxon>
        <taxon>Ecdysozoa</taxon>
        <taxon>Arthropoda</taxon>
        <taxon>Chelicerata</taxon>
        <taxon>Arachnida</taxon>
        <taxon>Acari</taxon>
        <taxon>Acariformes</taxon>
        <taxon>Trombidiformes</taxon>
        <taxon>Prostigmata</taxon>
        <taxon>Eleutherengona</taxon>
        <taxon>Raphignathae</taxon>
        <taxon>Tetranychoidea</taxon>
        <taxon>Tetranychidae</taxon>
        <taxon>Tetranychus</taxon>
    </lineage>
</organism>
<dbReference type="eggNOG" id="KOG4694">
    <property type="taxonomic scope" value="Eukaryota"/>
</dbReference>
<dbReference type="STRING" id="32264.T1JR37"/>
<evidence type="ECO:0000313" key="6">
    <source>
        <dbReference type="EnsemblMetazoa" id="tetur01g05500.1"/>
    </source>
</evidence>
<proteinExistence type="predicted"/>
<evidence type="ECO:0000256" key="5">
    <source>
        <dbReference type="SAM" id="Phobius"/>
    </source>
</evidence>
<dbReference type="PANTHER" id="PTHR13531:SF6">
    <property type="entry name" value="TMEM (HUMAN TRANSMEMBRANE PROTEIN) HOMOLOG"/>
    <property type="match status" value="1"/>
</dbReference>
<keyword evidence="2 5" id="KW-0812">Transmembrane</keyword>
<evidence type="ECO:0000256" key="2">
    <source>
        <dbReference type="ARBA" id="ARBA00022692"/>
    </source>
</evidence>
<feature type="transmembrane region" description="Helical" evidence="5">
    <location>
        <begin position="68"/>
        <end position="88"/>
    </location>
</feature>
<comment type="subcellular location">
    <subcellularLocation>
        <location evidence="1">Membrane</location>
        <topology evidence="1">Multi-pass membrane protein</topology>
    </subcellularLocation>
</comment>
<feature type="transmembrane region" description="Helical" evidence="5">
    <location>
        <begin position="100"/>
        <end position="119"/>
    </location>
</feature>
<keyword evidence="7" id="KW-1185">Reference proteome</keyword>
<dbReference type="GO" id="GO:1905515">
    <property type="term" value="P:non-motile cilium assembly"/>
    <property type="evidence" value="ECO:0007669"/>
    <property type="project" value="TreeGrafter"/>
</dbReference>
<reference evidence="6" key="2">
    <citation type="submission" date="2015-06" db="UniProtKB">
        <authorList>
            <consortium name="EnsemblMetazoa"/>
        </authorList>
    </citation>
    <scope>IDENTIFICATION</scope>
</reference>